<accession>A0A7W2M3R7</accession>
<dbReference type="Proteomes" id="UP000541857">
    <property type="component" value="Unassembled WGS sequence"/>
</dbReference>
<dbReference type="PANTHER" id="PTHR45987:SF4">
    <property type="entry name" value="LARGE RIBOSOMAL SUBUNIT PROTEIN BL12M"/>
    <property type="match status" value="1"/>
</dbReference>
<keyword evidence="1 5" id="KW-0689">Ribosomal protein</keyword>
<dbReference type="InterPro" id="IPR013823">
    <property type="entry name" value="Ribosomal_bL12_C"/>
</dbReference>
<dbReference type="EMBL" id="JACGLT010000003">
    <property type="protein sequence ID" value="MBA6152168.1"/>
    <property type="molecule type" value="Genomic_DNA"/>
</dbReference>
<feature type="region of interest" description="Disordered" evidence="3">
    <location>
        <begin position="216"/>
        <end position="248"/>
    </location>
</feature>
<evidence type="ECO:0000313" key="6">
    <source>
        <dbReference type="Proteomes" id="UP000541857"/>
    </source>
</evidence>
<feature type="domain" description="Large ribosomal subunit protein bL12 C-terminal" evidence="4">
    <location>
        <begin position="256"/>
        <end position="319"/>
    </location>
</feature>
<organism evidence="5 6">
    <name type="scientific">Gelidibacter maritimus</name>
    <dbReference type="NCBI Taxonomy" id="2761487"/>
    <lineage>
        <taxon>Bacteria</taxon>
        <taxon>Pseudomonadati</taxon>
        <taxon>Bacteroidota</taxon>
        <taxon>Flavobacteriia</taxon>
        <taxon>Flavobacteriales</taxon>
        <taxon>Flavobacteriaceae</taxon>
        <taxon>Gelidibacter</taxon>
    </lineage>
</organism>
<dbReference type="SUPFAM" id="SSF54736">
    <property type="entry name" value="ClpS-like"/>
    <property type="match status" value="3"/>
</dbReference>
<evidence type="ECO:0000313" key="5">
    <source>
        <dbReference type="EMBL" id="MBA6152168.1"/>
    </source>
</evidence>
<feature type="domain" description="Large ribosomal subunit protein bL12 C-terminal" evidence="4">
    <location>
        <begin position="151"/>
        <end position="215"/>
    </location>
</feature>
<dbReference type="GO" id="GO:0006412">
    <property type="term" value="P:translation"/>
    <property type="evidence" value="ECO:0007669"/>
    <property type="project" value="InterPro"/>
</dbReference>
<dbReference type="InterPro" id="IPR000206">
    <property type="entry name" value="Ribosomal_bL12"/>
</dbReference>
<proteinExistence type="predicted"/>
<feature type="compositionally biased region" description="Polar residues" evidence="3">
    <location>
        <begin position="217"/>
        <end position="248"/>
    </location>
</feature>
<comment type="caution">
    <text evidence="5">The sequence shown here is derived from an EMBL/GenBank/DDBJ whole genome shotgun (WGS) entry which is preliminary data.</text>
</comment>
<keyword evidence="2" id="KW-0687">Ribonucleoprotein</keyword>
<feature type="domain" description="Large ribosomal subunit protein bL12 C-terminal" evidence="4">
    <location>
        <begin position="360"/>
        <end position="424"/>
    </location>
</feature>
<protein>
    <submittedName>
        <fullName evidence="5">Ribosomal protein L7/L12</fullName>
    </submittedName>
</protein>
<sequence length="450" mass="49782">MKTLTNDPLRIIITGLFLLMSFLGNSKGLNALYVKNYEQSKSMMSEMNLMMPNCQLADHLIAMDDDKNTTSNLYEVFLSPVGHRKSEITRFLISYLGEEKIDHIENLVNYGGIVNTDLKINEANALAKQLKKLGAIVKIKMLQRDLSDDMFLVRLLSAGTNKTAVIKVVREIREGSLQEAEQIVNHLGVVQEDLNSRTAKSIKRLLESVGASAKIENMTSPNPQNASLQSNNQLSVRPNNPSISNTNRDISDAGYSVKLLSAGTNKTAVIKVVREIRGGGLKEAEQIVNHLGVVQEDLNSRTAKSIKRLLESVGASAKIENMTSPNPQNASVESNNQLSVRPINPSISNTNQDLSDAGYSVKLLSAGTNKTAVSKVVREIRTGSLKEAERIVNELDIVQEDINLKTAERVKNLLESVGARVKIQKKTTKLNKRNREIKSKSKRTIKRRLD</sequence>
<evidence type="ECO:0000256" key="3">
    <source>
        <dbReference type="SAM" id="MobiDB-lite"/>
    </source>
</evidence>
<dbReference type="GO" id="GO:0003729">
    <property type="term" value="F:mRNA binding"/>
    <property type="evidence" value="ECO:0007669"/>
    <property type="project" value="TreeGrafter"/>
</dbReference>
<dbReference type="GO" id="GO:0003735">
    <property type="term" value="F:structural constituent of ribosome"/>
    <property type="evidence" value="ECO:0007669"/>
    <property type="project" value="InterPro"/>
</dbReference>
<keyword evidence="6" id="KW-1185">Reference proteome</keyword>
<dbReference type="PANTHER" id="PTHR45987">
    <property type="entry name" value="39S RIBOSOMAL PROTEIN L12"/>
    <property type="match status" value="1"/>
</dbReference>
<dbReference type="RefSeq" id="WP_182203391.1">
    <property type="nucleotide sequence ID" value="NZ_JACGLT010000003.1"/>
</dbReference>
<evidence type="ECO:0000256" key="2">
    <source>
        <dbReference type="ARBA" id="ARBA00023274"/>
    </source>
</evidence>
<dbReference type="AlphaFoldDB" id="A0A7W2M3R7"/>
<dbReference type="GO" id="GO:0022625">
    <property type="term" value="C:cytosolic large ribosomal subunit"/>
    <property type="evidence" value="ECO:0007669"/>
    <property type="project" value="TreeGrafter"/>
</dbReference>
<dbReference type="Pfam" id="PF00542">
    <property type="entry name" value="Ribosomal_L12"/>
    <property type="match status" value="3"/>
</dbReference>
<gene>
    <name evidence="5" type="ORF">H3Z82_05450</name>
</gene>
<reference evidence="5 6" key="1">
    <citation type="submission" date="2020-07" db="EMBL/GenBank/DDBJ databases">
        <title>Bacterium isolated from marine sediment.</title>
        <authorList>
            <person name="Shang D."/>
        </authorList>
    </citation>
    <scope>NUCLEOTIDE SEQUENCE [LARGE SCALE GENOMIC DNA]</scope>
    <source>
        <strain evidence="5 6">F6074</strain>
    </source>
</reference>
<evidence type="ECO:0000259" key="4">
    <source>
        <dbReference type="Pfam" id="PF00542"/>
    </source>
</evidence>
<dbReference type="Gene3D" id="3.30.1390.10">
    <property type="match status" value="3"/>
</dbReference>
<name>A0A7W2M3R7_9FLAO</name>
<evidence type="ECO:0000256" key="1">
    <source>
        <dbReference type="ARBA" id="ARBA00022980"/>
    </source>
</evidence>
<dbReference type="InterPro" id="IPR014719">
    <property type="entry name" value="Ribosomal_bL12_C/ClpS-like"/>
</dbReference>